<name>A0A915KCC9_ROMCU</name>
<reference evidence="3" key="1">
    <citation type="submission" date="2022-11" db="UniProtKB">
        <authorList>
            <consortium name="WormBaseParasite"/>
        </authorList>
    </citation>
    <scope>IDENTIFICATION</scope>
</reference>
<evidence type="ECO:0000313" key="2">
    <source>
        <dbReference type="Proteomes" id="UP000887565"/>
    </source>
</evidence>
<dbReference type="Proteomes" id="UP000887565">
    <property type="component" value="Unplaced"/>
</dbReference>
<keyword evidence="1" id="KW-1133">Transmembrane helix</keyword>
<dbReference type="AlphaFoldDB" id="A0A915KCC9"/>
<accession>A0A915KCC9</accession>
<keyword evidence="2" id="KW-1185">Reference proteome</keyword>
<feature type="transmembrane region" description="Helical" evidence="1">
    <location>
        <begin position="20"/>
        <end position="44"/>
    </location>
</feature>
<keyword evidence="1" id="KW-0812">Transmembrane</keyword>
<evidence type="ECO:0000256" key="1">
    <source>
        <dbReference type="SAM" id="Phobius"/>
    </source>
</evidence>
<proteinExistence type="predicted"/>
<dbReference type="WBParaSite" id="nRc.2.0.1.t36428-RA">
    <property type="protein sequence ID" value="nRc.2.0.1.t36428-RA"/>
    <property type="gene ID" value="nRc.2.0.1.g36428"/>
</dbReference>
<keyword evidence="1" id="KW-0472">Membrane</keyword>
<protein>
    <submittedName>
        <fullName evidence="3">Uncharacterized protein</fullName>
    </submittedName>
</protein>
<sequence length="68" mass="7817">MTEFRLYQYGHYRSDVYMGPVILGICAAIFALQIWFFLVVLGAFRYLHDKEIIGIHGDQMVKYAGGNV</sequence>
<evidence type="ECO:0000313" key="3">
    <source>
        <dbReference type="WBParaSite" id="nRc.2.0.1.t36428-RA"/>
    </source>
</evidence>
<organism evidence="2 3">
    <name type="scientific">Romanomermis culicivorax</name>
    <name type="common">Nematode worm</name>
    <dbReference type="NCBI Taxonomy" id="13658"/>
    <lineage>
        <taxon>Eukaryota</taxon>
        <taxon>Metazoa</taxon>
        <taxon>Ecdysozoa</taxon>
        <taxon>Nematoda</taxon>
        <taxon>Enoplea</taxon>
        <taxon>Dorylaimia</taxon>
        <taxon>Mermithida</taxon>
        <taxon>Mermithoidea</taxon>
        <taxon>Mermithidae</taxon>
        <taxon>Romanomermis</taxon>
    </lineage>
</organism>